<evidence type="ECO:0000259" key="6">
    <source>
        <dbReference type="Pfam" id="PF02826"/>
    </source>
</evidence>
<feature type="domain" description="D-isomer specific 2-hydroxyacid dehydrogenase NAD-binding" evidence="6">
    <location>
        <begin position="113"/>
        <end position="286"/>
    </location>
</feature>
<accession>A0A0H3MPJ9</accession>
<dbReference type="SUPFAM" id="SSF52283">
    <property type="entry name" value="Formate/glycerate dehydrogenase catalytic domain-like"/>
    <property type="match status" value="1"/>
</dbReference>
<evidence type="ECO:0000256" key="4">
    <source>
        <dbReference type="RuleBase" id="RU003719"/>
    </source>
</evidence>
<dbReference type="Pfam" id="PF02826">
    <property type="entry name" value="2-Hacid_dh_C"/>
    <property type="match status" value="1"/>
</dbReference>
<dbReference type="HOGENOM" id="CLU_019796_1_2_6"/>
<dbReference type="Pfam" id="PF00389">
    <property type="entry name" value="2-Hacid_dh"/>
    <property type="match status" value="1"/>
</dbReference>
<dbReference type="GO" id="GO:0005829">
    <property type="term" value="C:cytosol"/>
    <property type="evidence" value="ECO:0007669"/>
    <property type="project" value="TreeGrafter"/>
</dbReference>
<dbReference type="Proteomes" id="UP000000749">
    <property type="component" value="Chromosome"/>
</dbReference>
<dbReference type="EC" id="1.1.1.-" evidence="7"/>
<keyword evidence="2 4" id="KW-0560">Oxidoreductase</keyword>
<evidence type="ECO:0000259" key="5">
    <source>
        <dbReference type="Pfam" id="PF00389"/>
    </source>
</evidence>
<evidence type="ECO:0000256" key="1">
    <source>
        <dbReference type="ARBA" id="ARBA00022857"/>
    </source>
</evidence>
<protein>
    <submittedName>
        <fullName evidence="7">Putative 2-hydroxyacid dehydrogenase/reductase</fullName>
        <ecNumber evidence="7">1.1.1.-</ecNumber>
    </submittedName>
</protein>
<keyword evidence="1" id="KW-0521">NADP</keyword>
<dbReference type="EMBL" id="CU928164">
    <property type="protein sequence ID" value="CAR17487.1"/>
    <property type="molecule type" value="Genomic_DNA"/>
</dbReference>
<dbReference type="InterPro" id="IPR050223">
    <property type="entry name" value="D-isomer_2-hydroxyacid_DH"/>
</dbReference>
<dbReference type="InterPro" id="IPR006140">
    <property type="entry name" value="D-isomer_DH_NAD-bd"/>
</dbReference>
<dbReference type="AlphaFoldDB" id="A0A0H3MPJ9"/>
<dbReference type="PATRIC" id="fig|585057.6.peg.1415"/>
<dbReference type="GO" id="GO:0030267">
    <property type="term" value="F:glyoxylate reductase (NADPH) activity"/>
    <property type="evidence" value="ECO:0007669"/>
    <property type="project" value="TreeGrafter"/>
</dbReference>
<dbReference type="SUPFAM" id="SSF51735">
    <property type="entry name" value="NAD(P)-binding Rossmann-fold domains"/>
    <property type="match status" value="1"/>
</dbReference>
<dbReference type="RefSeq" id="WP_001049279.1">
    <property type="nucleotide sequence ID" value="NC_011750.1"/>
</dbReference>
<evidence type="ECO:0000256" key="2">
    <source>
        <dbReference type="ARBA" id="ARBA00023002"/>
    </source>
</evidence>
<dbReference type="GO" id="GO:0016618">
    <property type="term" value="F:hydroxypyruvate reductase [NAD(P)H] activity"/>
    <property type="evidence" value="ECO:0007669"/>
    <property type="project" value="TreeGrafter"/>
</dbReference>
<comment type="similarity">
    <text evidence="4">Belongs to the D-isomer specific 2-hydroxyacid dehydrogenase family.</text>
</comment>
<evidence type="ECO:0000313" key="7">
    <source>
        <dbReference type="EMBL" id="CAR17487.1"/>
    </source>
</evidence>
<dbReference type="STRING" id="585057.ECIAI39_1353"/>
<organism evidence="7 8">
    <name type="scientific">Escherichia coli O7:K1 (strain IAI39 / ExPEC)</name>
    <dbReference type="NCBI Taxonomy" id="585057"/>
    <lineage>
        <taxon>Bacteria</taxon>
        <taxon>Pseudomonadati</taxon>
        <taxon>Pseudomonadota</taxon>
        <taxon>Gammaproteobacteria</taxon>
        <taxon>Enterobacterales</taxon>
        <taxon>Enterobacteriaceae</taxon>
        <taxon>Escherichia</taxon>
    </lineage>
</organism>
<dbReference type="FunFam" id="3.40.50.720:FF:000213">
    <property type="entry name" value="Putative 2-hydroxyacid dehydrogenase"/>
    <property type="match status" value="1"/>
</dbReference>
<keyword evidence="3" id="KW-0520">NAD</keyword>
<feature type="domain" description="D-isomer specific 2-hydroxyacid dehydrogenase catalytic" evidence="5">
    <location>
        <begin position="42"/>
        <end position="317"/>
    </location>
</feature>
<dbReference type="PANTHER" id="PTHR10996">
    <property type="entry name" value="2-HYDROXYACID DEHYDROGENASE-RELATED"/>
    <property type="match status" value="1"/>
</dbReference>
<dbReference type="GO" id="GO:0051287">
    <property type="term" value="F:NAD binding"/>
    <property type="evidence" value="ECO:0007669"/>
    <property type="project" value="InterPro"/>
</dbReference>
<evidence type="ECO:0000256" key="3">
    <source>
        <dbReference type="ARBA" id="ARBA00023027"/>
    </source>
</evidence>
<proteinExistence type="inferred from homology"/>
<dbReference type="InterPro" id="IPR036291">
    <property type="entry name" value="NAD(P)-bd_dom_sf"/>
</dbReference>
<dbReference type="CDD" id="cd12156">
    <property type="entry name" value="HPPR"/>
    <property type="match status" value="1"/>
</dbReference>
<sequence length="319" mass="34292">MNLKDIQVAIVGKLSDRLMAKVESTFTAYRLWELADEGAFYTQIAPDIQALVTSGNPVMGASRALIEKFPNLKIIASNGVGYDPIDIVAAREHGVIVTNTPGVLNDCVADIGIALLLNVARRINIADRYVRDGRWPNEGRFPMATKVSGKRCGIVGLGNIGNAVARRAAAFEMEIHYFDPKPHNKPDWTAHDSLVSLAQAVDFLVLTLPGGASTRGVIDKTVLQALGKTGHLISISRGSVVNETDLIDALQNNIIAGAALDVYANEPHVPEQLMSLDNVVLTPHIASGTSETFNAMADLVFDNLQAFFSGRPVITPVTQ</sequence>
<gene>
    <name evidence="7" type="ordered locus">ECIAI39_1353</name>
</gene>
<evidence type="ECO:0000313" key="8">
    <source>
        <dbReference type="Proteomes" id="UP000000749"/>
    </source>
</evidence>
<dbReference type="PANTHER" id="PTHR10996:SF178">
    <property type="entry name" value="2-HYDROXYACID DEHYDROGENASE YGL185C-RELATED"/>
    <property type="match status" value="1"/>
</dbReference>
<name>A0A0H3MPJ9_ECO7I</name>
<dbReference type="Gene3D" id="3.40.50.720">
    <property type="entry name" value="NAD(P)-binding Rossmann-like Domain"/>
    <property type="match status" value="2"/>
</dbReference>
<reference evidence="8" key="1">
    <citation type="journal article" date="2009" name="PLoS Genet.">
        <title>Organised genome dynamics in the Escherichia coli species results in highly diverse adaptive paths.</title>
        <authorList>
            <person name="Touchon M."/>
            <person name="Hoede C."/>
            <person name="Tenaillon O."/>
            <person name="Barbe V."/>
            <person name="Baeriswyl S."/>
            <person name="Bidet P."/>
            <person name="Bingen E."/>
            <person name="Bonacorsi S."/>
            <person name="Bouchier C."/>
            <person name="Bouvet O."/>
            <person name="Calteau A."/>
            <person name="Chiapello H."/>
            <person name="Clermont O."/>
            <person name="Cruveiller S."/>
            <person name="Danchin A."/>
            <person name="Diard M."/>
            <person name="Dossat C."/>
            <person name="Karoui M.E."/>
            <person name="Frapy E."/>
            <person name="Garry L."/>
            <person name="Ghigo J.M."/>
            <person name="Gilles A.M."/>
            <person name="Johnson J."/>
            <person name="Le Bouguenec C."/>
            <person name="Lescat M."/>
            <person name="Mangenot S."/>
            <person name="Martinez-Jehanne V."/>
            <person name="Matic I."/>
            <person name="Nassif X."/>
            <person name="Oztas S."/>
            <person name="Petit M.A."/>
            <person name="Pichon C."/>
            <person name="Rouy Z."/>
            <person name="Ruf C.S."/>
            <person name="Schneider D."/>
            <person name="Tourret J."/>
            <person name="Vacherie B."/>
            <person name="Vallenet D."/>
            <person name="Medigue C."/>
            <person name="Rocha E.P.C."/>
            <person name="Denamur E."/>
        </authorList>
    </citation>
    <scope>NUCLEOTIDE SEQUENCE [LARGE SCALE GENOMIC DNA]</scope>
    <source>
        <strain evidence="8">IAI39 / ExPEC</strain>
    </source>
</reference>
<dbReference type="KEGG" id="ect:ECIAI39_1353"/>
<dbReference type="InterPro" id="IPR006139">
    <property type="entry name" value="D-isomer_2_OHA_DH_cat_dom"/>
</dbReference>